<comment type="caution">
    <text evidence="15">The sequence shown here is derived from an EMBL/GenBank/DDBJ whole genome shotgun (WGS) entry which is preliminary data.</text>
</comment>
<dbReference type="InterPro" id="IPR036097">
    <property type="entry name" value="HisK_dim/P_sf"/>
</dbReference>
<evidence type="ECO:0000256" key="8">
    <source>
        <dbReference type="ARBA" id="ARBA00022989"/>
    </source>
</evidence>
<dbReference type="PANTHER" id="PTHR13205">
    <property type="entry name" value="TRANSMEMBRANE PROTEIN 15-RELATED"/>
    <property type="match status" value="1"/>
</dbReference>
<dbReference type="GO" id="GO:0004168">
    <property type="term" value="F:dolichol kinase activity"/>
    <property type="evidence" value="ECO:0007669"/>
    <property type="project" value="UniProtKB-EC"/>
</dbReference>
<feature type="transmembrane region" description="Helical" evidence="12">
    <location>
        <begin position="294"/>
        <end position="313"/>
    </location>
</feature>
<dbReference type="Pfam" id="PF02518">
    <property type="entry name" value="HATPase_c"/>
    <property type="match status" value="1"/>
</dbReference>
<dbReference type="SUPFAM" id="SSF55781">
    <property type="entry name" value="GAF domain-like"/>
    <property type="match status" value="1"/>
</dbReference>
<dbReference type="Gene3D" id="3.30.565.10">
    <property type="entry name" value="Histidine kinase-like ATPase, C-terminal domain"/>
    <property type="match status" value="1"/>
</dbReference>
<evidence type="ECO:0000256" key="6">
    <source>
        <dbReference type="ARBA" id="ARBA00022777"/>
    </source>
</evidence>
<keyword evidence="4" id="KW-0808">Transferase</keyword>
<dbReference type="CDD" id="cd00082">
    <property type="entry name" value="HisKA"/>
    <property type="match status" value="1"/>
</dbReference>
<dbReference type="InterPro" id="IPR003594">
    <property type="entry name" value="HATPase_dom"/>
</dbReference>
<comment type="similarity">
    <text evidence="2">Belongs to the polyprenol kinase family.</text>
</comment>
<keyword evidence="7" id="KW-0256">Endoplasmic reticulum</keyword>
<feature type="transmembrane region" description="Helical" evidence="12">
    <location>
        <begin position="154"/>
        <end position="175"/>
    </location>
</feature>
<dbReference type="InterPro" id="IPR003018">
    <property type="entry name" value="GAF"/>
</dbReference>
<evidence type="ECO:0000313" key="15">
    <source>
        <dbReference type="EMBL" id="THH29988.1"/>
    </source>
</evidence>
<dbReference type="Proteomes" id="UP000308730">
    <property type="component" value="Unassembled WGS sequence"/>
</dbReference>
<feature type="region of interest" description="Disordered" evidence="11">
    <location>
        <begin position="686"/>
        <end position="712"/>
    </location>
</feature>
<dbReference type="Pfam" id="PF00512">
    <property type="entry name" value="HisKA"/>
    <property type="match status" value="1"/>
</dbReference>
<feature type="region of interest" description="Disordered" evidence="11">
    <location>
        <begin position="724"/>
        <end position="775"/>
    </location>
</feature>
<dbReference type="SUPFAM" id="SSF52172">
    <property type="entry name" value="CheY-like"/>
    <property type="match status" value="1"/>
</dbReference>
<evidence type="ECO:0000256" key="9">
    <source>
        <dbReference type="ARBA" id="ARBA00023136"/>
    </source>
</evidence>
<accession>A0A4S4MX30</accession>
<evidence type="ECO:0000256" key="7">
    <source>
        <dbReference type="ARBA" id="ARBA00022824"/>
    </source>
</evidence>
<dbReference type="PROSITE" id="PS50109">
    <property type="entry name" value="HIS_KIN"/>
    <property type="match status" value="1"/>
</dbReference>
<dbReference type="Gene3D" id="3.40.50.2300">
    <property type="match status" value="1"/>
</dbReference>
<feature type="domain" description="Response regulatory" evidence="14">
    <location>
        <begin position="1860"/>
        <end position="1993"/>
    </location>
</feature>
<feature type="region of interest" description="Disordered" evidence="11">
    <location>
        <begin position="1725"/>
        <end position="1758"/>
    </location>
</feature>
<dbReference type="PANTHER" id="PTHR13205:SF15">
    <property type="entry name" value="DOLICHOL KINASE"/>
    <property type="match status" value="1"/>
</dbReference>
<evidence type="ECO:0000256" key="2">
    <source>
        <dbReference type="ARBA" id="ARBA00010794"/>
    </source>
</evidence>
<feature type="transmembrane region" description="Helical" evidence="12">
    <location>
        <begin position="62"/>
        <end position="85"/>
    </location>
</feature>
<feature type="region of interest" description="Disordered" evidence="11">
    <location>
        <begin position="523"/>
        <end position="552"/>
    </location>
</feature>
<dbReference type="SMART" id="SM00388">
    <property type="entry name" value="HisKA"/>
    <property type="match status" value="1"/>
</dbReference>
<feature type="region of interest" description="Disordered" evidence="11">
    <location>
        <begin position="203"/>
        <end position="238"/>
    </location>
</feature>
<dbReference type="EC" id="2.7.1.108" evidence="3"/>
<dbReference type="SUPFAM" id="SSF47384">
    <property type="entry name" value="Homodimeric domain of signal transducing histidine kinase"/>
    <property type="match status" value="1"/>
</dbReference>
<dbReference type="InterPro" id="IPR036890">
    <property type="entry name" value="HATPase_C_sf"/>
</dbReference>
<gene>
    <name evidence="15" type="ORF">EUX98_g4200</name>
</gene>
<dbReference type="SMART" id="SM00387">
    <property type="entry name" value="HATPase_c"/>
    <property type="match status" value="1"/>
</dbReference>
<feature type="modified residue" description="4-aspartylphosphate" evidence="10">
    <location>
        <position position="1910"/>
    </location>
</feature>
<evidence type="ECO:0000313" key="16">
    <source>
        <dbReference type="Proteomes" id="UP000308730"/>
    </source>
</evidence>
<keyword evidence="5 12" id="KW-0812">Transmembrane</keyword>
<proteinExistence type="inferred from homology"/>
<evidence type="ECO:0000256" key="5">
    <source>
        <dbReference type="ARBA" id="ARBA00022692"/>
    </source>
</evidence>
<evidence type="ECO:0000256" key="12">
    <source>
        <dbReference type="SAM" id="Phobius"/>
    </source>
</evidence>
<dbReference type="Gene3D" id="1.10.287.130">
    <property type="match status" value="1"/>
</dbReference>
<evidence type="ECO:0000256" key="10">
    <source>
        <dbReference type="PROSITE-ProRule" id="PRU00169"/>
    </source>
</evidence>
<comment type="subcellular location">
    <subcellularLocation>
        <location evidence="1">Endoplasmic reticulum membrane</location>
        <topology evidence="1">Multi-pass membrane protein</topology>
    </subcellularLocation>
</comment>
<evidence type="ECO:0000259" key="13">
    <source>
        <dbReference type="PROSITE" id="PS50109"/>
    </source>
</evidence>
<dbReference type="InterPro" id="IPR001789">
    <property type="entry name" value="Sig_transdc_resp-reg_receiver"/>
</dbReference>
<keyword evidence="6" id="KW-0418">Kinase</keyword>
<keyword evidence="10" id="KW-0597">Phosphoprotein</keyword>
<dbReference type="InterPro" id="IPR011006">
    <property type="entry name" value="CheY-like_superfamily"/>
</dbReference>
<dbReference type="SMART" id="SM00065">
    <property type="entry name" value="GAF"/>
    <property type="match status" value="2"/>
</dbReference>
<dbReference type="Gene3D" id="3.30.450.40">
    <property type="match status" value="1"/>
</dbReference>
<evidence type="ECO:0000256" key="3">
    <source>
        <dbReference type="ARBA" id="ARBA00012132"/>
    </source>
</evidence>
<feature type="compositionally biased region" description="Low complexity" evidence="11">
    <location>
        <begin position="1730"/>
        <end position="1749"/>
    </location>
</feature>
<feature type="compositionally biased region" description="Basic and acidic residues" evidence="11">
    <location>
        <begin position="1087"/>
        <end position="1096"/>
    </location>
</feature>
<dbReference type="InterPro" id="IPR003661">
    <property type="entry name" value="HisK_dim/P_dom"/>
</dbReference>
<keyword evidence="8 12" id="KW-1133">Transmembrane helix</keyword>
<dbReference type="InterPro" id="IPR029016">
    <property type="entry name" value="GAF-like_dom_sf"/>
</dbReference>
<evidence type="ECO:0000256" key="4">
    <source>
        <dbReference type="ARBA" id="ARBA00022679"/>
    </source>
</evidence>
<dbReference type="EMBL" id="SGPM01000098">
    <property type="protein sequence ID" value="THH29988.1"/>
    <property type="molecule type" value="Genomic_DNA"/>
</dbReference>
<dbReference type="InterPro" id="IPR032974">
    <property type="entry name" value="Polypren_kinase"/>
</dbReference>
<evidence type="ECO:0000259" key="14">
    <source>
        <dbReference type="PROSITE" id="PS50110"/>
    </source>
</evidence>
<sequence length="1995" mass="218729">MFQSSLYFAIRLAHRGFTLGELSLVCFGATVLFMEMTNLTLARIWPVTIPYIKTYRLPTPLLVYQIALIPGSLLTGFLLSPLLYLSRHIARQPVRRLRYPEQRQLYRRLLAAGFYLGTVVIVAGLIGLWTRWCLGNRDPWVWTIFWLLEGKRKWSRAALLAYWAALVSISVAGWNRQLARTRRYRHRAVLNIVSEANTTASVDSTNRANGYSSSGGGGGVPGNQSDSGTAPPSQPPAGYSSFLPDASSPYRLNFPDLHLRNLSNLPNGTQVATDLLDAADKHVPTLSVNARRKYFHALAVVMFLPGVVVDVSLLSFRSLLPDAVLLTTRLIHSRLIALRNSKLKPLTTKFASLPFQPAFTHLSFSAAFALFTFAEYVRYFALYPFGAAVHVFMNEFLDSKDSGTAILSHFYLLTGCANSVWFEGPSRLLQFTGILALGVGDALASIAGKRLGRHRWCASTPKTVEGSIAFTVSVVACAWLLRICGFTEDFSQVPALAINDISLSLTSAVPHIAIPRIPLPAKSTKGKIRRPSTASSVEERSPRLPSSYSSDHISTMPTPGLGTWNTNSLVPPDADVSASLPIEKLSLDEMNRKANAAVAGLRAEASRLSGAVPYTKCVIIRARFGPIISCFPIHVHECSPGSGQNTAVAASELTTSAAAIRWAGARVSIAPLALPSPEHELTDPMRGVTTPIPGSHPQDNIFSKPEPILLSPNGVRKTRLSSFWQGTQDVDDKLPTVQASPPKEKENEPAQPHSTESSSSETLEQKSTKSNSPAGSMPFLAAAIAPATAPVRFSSGEGDDDYFGSIDMNLTESVLSVPSQYSGASRADELRQASAPPFNHDPVTVPALPRRICLTRQTSAPLPTLVYERKVGVPTRPSGDGTVPSLAGRAAKEEHMFNEFGYLAPPNPPDELERRRALYKFNIWNTGNDSNFDRICHLVKLVFSTRIVMIALVDGTEVFLKSASGIPTQNLPRTSSFDAHALLQRDDEPTVVLDAQDDWRFAKNPLVIGQPHVRFFAACPLRTQDGYNIGTLTILDDIPRREFNPRQRHTLKEFAQITMREMELWRDKIQLRVRDRIQTSMEEFTRECLEVDRDQPPRTPSSSEYSTPHPPLLPTSMEQVYERAARLVKRTLDVEGAIVIDVSHVDIAETVTAESSSQITIHNAGPAQGTSVRNLCQEEHIRLQEFFAKFPEGKISEGLVPAALRPFLPTRIQYALTVPIFNVDKQPFAVLCAYSTGERTTPFLEGHELSYLRAIGVIILSAVLKRRMILADKAKSLFISNISHELRTPLHGILASAELLSETNLDHSQASFLQTVQACGTSLVETVNHVLDFTKLSGNVKAGGVENAINRSKVDLMQLVEEATEGCWIGHRARMFTSEIGSVYSPPKAPDMIRSGQTPAAAILASPPKQVETVLDIGYNPSGWTFRCEKGGIRRVLMNLFGNSLKFTTNAHKVNQQTYTVPIMIELRLGVFWVSHHLFTLTHHIQILTFKFRTPDLSPKTVKIELTVADTGKNQLFHPFSQENPLQTGTGLGLAIVNSIVRSSSVDGKVDVWSAEGVGTEIKITFTAEAVEDEEVSNSDAELVKLYNSLKRPSISLIGFDDAHRGVQLLRQALVESLTTRWGFVLAGTGTPDDTVDADPELLGDIVIMNEEYATVARAIAEKDTSRPYIILSSSRGDPRLMKVVADYERIGGFCRMAYKPVGPYRLFSVLKLCIHALNITDATSRKRSLSGSSSSSSSRFSNPPSSTSYDADGKSHSSFLPRRLSEEISGNSTAPPRPTLGPRAITVHPLTTWSQMDSMQEQEEPTEFQHDGAALETPVFSQSPSSPTIAVGTGGTLLKSVVSTSAVPVAAETVRGPLRVLVVEDNEILRNLLIKWLKNRGYDYRDAVDGLDGVRVFEADGPFDVVLVDLSMPILDGIGATTQMRGIEASRRALAEAQVQNSPPTDRRARILALTGMSSLDDKKRAFDAGVDGYLVKPVAFKTLDSMFHKLGFS</sequence>
<dbReference type="Pfam" id="PF01590">
    <property type="entry name" value="GAF"/>
    <property type="match status" value="1"/>
</dbReference>
<dbReference type="OrthoDB" id="21225at2759"/>
<dbReference type="Pfam" id="PF00072">
    <property type="entry name" value="Response_reg"/>
    <property type="match status" value="1"/>
</dbReference>
<reference evidence="15 16" key="1">
    <citation type="submission" date="2019-02" db="EMBL/GenBank/DDBJ databases">
        <title>Genome sequencing of the rare red list fungi Antrodiella citrinella (Flaviporus citrinellus).</title>
        <authorList>
            <person name="Buettner E."/>
            <person name="Kellner H."/>
        </authorList>
    </citation>
    <scope>NUCLEOTIDE SEQUENCE [LARGE SCALE GENOMIC DNA]</scope>
    <source>
        <strain evidence="15 16">DSM 108506</strain>
    </source>
</reference>
<dbReference type="SMART" id="SM00448">
    <property type="entry name" value="REC"/>
    <property type="match status" value="1"/>
</dbReference>
<dbReference type="GO" id="GO:0043048">
    <property type="term" value="P:dolichyl monophosphate biosynthetic process"/>
    <property type="evidence" value="ECO:0007669"/>
    <property type="project" value="TreeGrafter"/>
</dbReference>
<dbReference type="InterPro" id="IPR005467">
    <property type="entry name" value="His_kinase_dom"/>
</dbReference>
<organism evidence="15 16">
    <name type="scientific">Antrodiella citrinella</name>
    <dbReference type="NCBI Taxonomy" id="2447956"/>
    <lineage>
        <taxon>Eukaryota</taxon>
        <taxon>Fungi</taxon>
        <taxon>Dikarya</taxon>
        <taxon>Basidiomycota</taxon>
        <taxon>Agaricomycotina</taxon>
        <taxon>Agaricomycetes</taxon>
        <taxon>Polyporales</taxon>
        <taxon>Steccherinaceae</taxon>
        <taxon>Antrodiella</taxon>
    </lineage>
</organism>
<feature type="domain" description="Histidine kinase" evidence="13">
    <location>
        <begin position="1281"/>
        <end position="1570"/>
    </location>
</feature>
<protein>
    <recommendedName>
        <fullName evidence="3">dolichol kinase</fullName>
        <ecNumber evidence="3">2.7.1.108</ecNumber>
    </recommendedName>
</protein>
<dbReference type="FunFam" id="1.10.287.130:FF:000023">
    <property type="entry name" value="Sensor histidine kinase/response regulator, putative"/>
    <property type="match status" value="1"/>
</dbReference>
<dbReference type="SUPFAM" id="SSF55874">
    <property type="entry name" value="ATPase domain of HSP90 chaperone/DNA topoisomerase II/histidine kinase"/>
    <property type="match status" value="1"/>
</dbReference>
<evidence type="ECO:0000256" key="11">
    <source>
        <dbReference type="SAM" id="MobiDB-lite"/>
    </source>
</evidence>
<keyword evidence="9 12" id="KW-0472">Membrane</keyword>
<feature type="transmembrane region" description="Helical" evidence="12">
    <location>
        <begin position="12"/>
        <end position="34"/>
    </location>
</feature>
<dbReference type="CDD" id="cd17546">
    <property type="entry name" value="REC_hyHK_CKI1_RcsC-like"/>
    <property type="match status" value="1"/>
</dbReference>
<dbReference type="GO" id="GO:0005789">
    <property type="term" value="C:endoplasmic reticulum membrane"/>
    <property type="evidence" value="ECO:0007669"/>
    <property type="project" value="UniProtKB-SubCell"/>
</dbReference>
<dbReference type="GO" id="GO:0000155">
    <property type="term" value="F:phosphorelay sensor kinase activity"/>
    <property type="evidence" value="ECO:0007669"/>
    <property type="project" value="InterPro"/>
</dbReference>
<name>A0A4S4MX30_9APHY</name>
<evidence type="ECO:0000256" key="1">
    <source>
        <dbReference type="ARBA" id="ARBA00004477"/>
    </source>
</evidence>
<feature type="transmembrane region" description="Helical" evidence="12">
    <location>
        <begin position="105"/>
        <end position="129"/>
    </location>
</feature>
<dbReference type="PROSITE" id="PS50110">
    <property type="entry name" value="RESPONSE_REGULATORY"/>
    <property type="match status" value="1"/>
</dbReference>
<feature type="region of interest" description="Disordered" evidence="11">
    <location>
        <begin position="1087"/>
        <end position="1114"/>
    </location>
</feature>
<keyword evidence="16" id="KW-1185">Reference proteome</keyword>